<name>A0A0E9UQ06_ANGAN</name>
<organism evidence="1">
    <name type="scientific">Anguilla anguilla</name>
    <name type="common">European freshwater eel</name>
    <name type="synonym">Muraena anguilla</name>
    <dbReference type="NCBI Taxonomy" id="7936"/>
    <lineage>
        <taxon>Eukaryota</taxon>
        <taxon>Metazoa</taxon>
        <taxon>Chordata</taxon>
        <taxon>Craniata</taxon>
        <taxon>Vertebrata</taxon>
        <taxon>Euteleostomi</taxon>
        <taxon>Actinopterygii</taxon>
        <taxon>Neopterygii</taxon>
        <taxon>Teleostei</taxon>
        <taxon>Anguilliformes</taxon>
        <taxon>Anguillidae</taxon>
        <taxon>Anguilla</taxon>
    </lineage>
</organism>
<protein>
    <submittedName>
        <fullName evidence="1">Uncharacterized protein</fullName>
    </submittedName>
</protein>
<proteinExistence type="predicted"/>
<evidence type="ECO:0000313" key="1">
    <source>
        <dbReference type="EMBL" id="JAH67944.1"/>
    </source>
</evidence>
<accession>A0A0E9UQ06</accession>
<dbReference type="EMBL" id="GBXM01040633">
    <property type="protein sequence ID" value="JAH67944.1"/>
    <property type="molecule type" value="Transcribed_RNA"/>
</dbReference>
<sequence length="33" mass="3865">MIIYILNHYRFFFLVHSTPLPAVCSYTLFQTAG</sequence>
<reference evidence="1" key="2">
    <citation type="journal article" date="2015" name="Fish Shellfish Immunol.">
        <title>Early steps in the European eel (Anguilla anguilla)-Vibrio vulnificus interaction in the gills: Role of the RtxA13 toxin.</title>
        <authorList>
            <person name="Callol A."/>
            <person name="Pajuelo D."/>
            <person name="Ebbesson L."/>
            <person name="Teles M."/>
            <person name="MacKenzie S."/>
            <person name="Amaro C."/>
        </authorList>
    </citation>
    <scope>NUCLEOTIDE SEQUENCE</scope>
</reference>
<reference evidence="1" key="1">
    <citation type="submission" date="2014-11" db="EMBL/GenBank/DDBJ databases">
        <authorList>
            <person name="Amaro Gonzalez C."/>
        </authorList>
    </citation>
    <scope>NUCLEOTIDE SEQUENCE</scope>
</reference>
<dbReference type="AlphaFoldDB" id="A0A0E9UQ06"/>